<evidence type="ECO:0000313" key="3">
    <source>
        <dbReference type="Proteomes" id="UP000199647"/>
    </source>
</evidence>
<feature type="region of interest" description="Disordered" evidence="1">
    <location>
        <begin position="1"/>
        <end position="26"/>
    </location>
</feature>
<sequence length="254" mass="26600">MTASSGWPCNALPSTPPSVLDKQADPSADDLLPQVLALTPRGAAWGSDIGSDGGRASPVMRSFWKAIAAWVAGVNKVEFSLASQAAFPSAVADAFALADWEDELGLPDPSLGSAPTFDNRKLSLRSKFGAAGNASPSYFLCLALAAGYENLTIEEPKVFRFGESSFGGDTGFGPPSIEASWIVSLTARTTAFRFGEGGGHFGVDPLHGFVRDPVLEALLNPAAPPHTILLFRYNTSASLDFSDADNSQYLALGA</sequence>
<protein>
    <submittedName>
        <fullName evidence="2">Uncharacterized protein YmfQ in lambdoid prophage, DUF2313 family</fullName>
    </submittedName>
</protein>
<evidence type="ECO:0000256" key="1">
    <source>
        <dbReference type="SAM" id="MobiDB-lite"/>
    </source>
</evidence>
<reference evidence="2 3" key="1">
    <citation type="submission" date="2016-10" db="EMBL/GenBank/DDBJ databases">
        <authorList>
            <person name="de Groot N.N."/>
        </authorList>
    </citation>
    <scope>NUCLEOTIDE SEQUENCE [LARGE SCALE GENOMIC DNA]</scope>
    <source>
        <strain evidence="2 3">A52C2</strain>
    </source>
</reference>
<dbReference type="Proteomes" id="UP000199647">
    <property type="component" value="Unassembled WGS sequence"/>
</dbReference>
<proteinExistence type="predicted"/>
<keyword evidence="3" id="KW-1185">Reference proteome</keyword>
<dbReference type="STRING" id="1855383.SAMN05216548_1055"/>
<dbReference type="RefSeq" id="WP_092496160.1">
    <property type="nucleotide sequence ID" value="NZ_FOFG01000005.1"/>
</dbReference>
<evidence type="ECO:0000313" key="2">
    <source>
        <dbReference type="EMBL" id="SEQ48101.1"/>
    </source>
</evidence>
<organism evidence="2 3">
    <name type="scientific">Faunimonas pinastri</name>
    <dbReference type="NCBI Taxonomy" id="1855383"/>
    <lineage>
        <taxon>Bacteria</taxon>
        <taxon>Pseudomonadati</taxon>
        <taxon>Pseudomonadota</taxon>
        <taxon>Alphaproteobacteria</taxon>
        <taxon>Hyphomicrobiales</taxon>
        <taxon>Afifellaceae</taxon>
        <taxon>Faunimonas</taxon>
    </lineage>
</organism>
<dbReference type="AlphaFoldDB" id="A0A1H9GDB7"/>
<accession>A0A1H9GDB7</accession>
<dbReference type="OrthoDB" id="6592844at2"/>
<dbReference type="EMBL" id="FOFG01000005">
    <property type="protein sequence ID" value="SEQ48101.1"/>
    <property type="molecule type" value="Genomic_DNA"/>
</dbReference>
<gene>
    <name evidence="2" type="ORF">SAMN05216548_1055</name>
</gene>
<name>A0A1H9GDB7_9HYPH</name>